<organism evidence="3 4">
    <name type="scientific">Bordetella bronchiseptica 00-P-2796</name>
    <dbReference type="NCBI Taxonomy" id="1331199"/>
    <lineage>
        <taxon>Bacteria</taxon>
        <taxon>Pseudomonadati</taxon>
        <taxon>Pseudomonadota</taxon>
        <taxon>Betaproteobacteria</taxon>
        <taxon>Burkholderiales</taxon>
        <taxon>Alcaligenaceae</taxon>
        <taxon>Bordetella</taxon>
    </lineage>
</organism>
<dbReference type="Gene3D" id="3.30.420.280">
    <property type="match status" value="1"/>
</dbReference>
<keyword evidence="1" id="KW-1188">Viral release from host cell</keyword>
<proteinExistence type="inferred from homology"/>
<dbReference type="RefSeq" id="WP_200872358.1">
    <property type="nucleotide sequence ID" value="NZ_JGWH01000124.1"/>
</dbReference>
<gene>
    <name evidence="3" type="ORF">L490_5259</name>
</gene>
<dbReference type="EMBL" id="JGWH01000124">
    <property type="protein sequence ID" value="KCV32916.1"/>
    <property type="molecule type" value="Genomic_DNA"/>
</dbReference>
<dbReference type="InterPro" id="IPR044265">
    <property type="entry name" value="Terminase_large_su_BPP22"/>
</dbReference>
<dbReference type="Pfam" id="PF17289">
    <property type="entry name" value="Terminase_6C"/>
    <property type="match status" value="1"/>
</dbReference>
<evidence type="ECO:0000313" key="3">
    <source>
        <dbReference type="EMBL" id="KCV32916.1"/>
    </source>
</evidence>
<sequence>MSNPRVMLAKALQERAWRAKRNRLKYYRPYEKQREFHAQGAAYRERLFSAGNQLGKTYSGAYETAMHLTGRYPEWWEGKVFQKPTAGWAASVSAALTRDGMQRLLLGRPGVESDRGTAAIPADAIKEISPLAGVPGAVSLIVVRHGGGGDVQAGESVLGFRNYEQGRAKFQAETLDFVWLDEEPPHDIYMEAITRTNTTLGPVYMTFTPLMGMSETVKRFLIDKHAGTVVVFMGIYDAEHYTREQADAILASYPEHEREARAYGRPVLGSGAVFPVPESSIVVPPFNIPDSWPRICGLDLGWDHPTAAAWLAHNRDADIVYVYDAYAASKQPVSIHASAIKARGSWIPVAWPHDALQAQKDTGVPMRDAYLAQDVAMLPERTQFEDGSHGVEAGIQIMLDRMVTGRFKVFSHLELWLAEYRTYHRKDGAIVKIDDDVISASRYGVMSLRFAVNNAPINFKRHRENWRA</sequence>
<dbReference type="Pfam" id="PF03237">
    <property type="entry name" value="Terminase_6N"/>
    <property type="match status" value="1"/>
</dbReference>
<accession>A0ABR4RBX8</accession>
<protein>
    <submittedName>
        <fullName evidence="3">Terminase-like family protein</fullName>
    </submittedName>
</protein>
<keyword evidence="4" id="KW-1185">Reference proteome</keyword>
<evidence type="ECO:0000256" key="1">
    <source>
        <dbReference type="ARBA" id="ARBA00022612"/>
    </source>
</evidence>
<dbReference type="InterPro" id="IPR035421">
    <property type="entry name" value="Terminase_6C"/>
</dbReference>
<name>A0ABR4RBX8_BORBO</name>
<evidence type="ECO:0000313" key="4">
    <source>
        <dbReference type="Proteomes" id="UP000025756"/>
    </source>
</evidence>
<evidence type="ECO:0000259" key="2">
    <source>
        <dbReference type="Pfam" id="PF17289"/>
    </source>
</evidence>
<comment type="caution">
    <text evidence="3">The sequence shown here is derived from an EMBL/GenBank/DDBJ whole genome shotgun (WGS) entry which is preliminary data.</text>
</comment>
<reference evidence="3 4" key="1">
    <citation type="submission" date="2014-03" db="EMBL/GenBank/DDBJ databases">
        <title>Genome sequence of Bordetella bronchiseptica.</title>
        <authorList>
            <person name="Harvill E."/>
            <person name="Goodfield L.L."/>
            <person name="Ivanov Y.V."/>
            <person name="Meyer J.A."/>
            <person name="Muse S.J."/>
            <person name="Jacobs N."/>
            <person name="Bendor L."/>
            <person name="Smallridge W.E."/>
            <person name="Brinkac L.M."/>
            <person name="Sanka R."/>
            <person name="Kim M."/>
            <person name="Losada L."/>
        </authorList>
    </citation>
    <scope>NUCLEOTIDE SEQUENCE [LARGE SCALE GENOMIC DNA]</scope>
    <source>
        <strain evidence="3 4">00-P-2796</strain>
    </source>
</reference>
<dbReference type="HAMAP" id="MF_04148">
    <property type="entry name" value="TERL_BPP22"/>
    <property type="match status" value="1"/>
</dbReference>
<dbReference type="Proteomes" id="UP000025756">
    <property type="component" value="Unassembled WGS sequence"/>
</dbReference>
<feature type="domain" description="Terminase large subunit gp17-like C-terminal" evidence="2">
    <location>
        <begin position="297"/>
        <end position="447"/>
    </location>
</feature>